<dbReference type="EMBL" id="JBJQOH010000003">
    <property type="protein sequence ID" value="KAL3694128.1"/>
    <property type="molecule type" value="Genomic_DNA"/>
</dbReference>
<organism evidence="1 2">
    <name type="scientific">Riccia sorocarpa</name>
    <dbReference type="NCBI Taxonomy" id="122646"/>
    <lineage>
        <taxon>Eukaryota</taxon>
        <taxon>Viridiplantae</taxon>
        <taxon>Streptophyta</taxon>
        <taxon>Embryophyta</taxon>
        <taxon>Marchantiophyta</taxon>
        <taxon>Marchantiopsida</taxon>
        <taxon>Marchantiidae</taxon>
        <taxon>Marchantiales</taxon>
        <taxon>Ricciaceae</taxon>
        <taxon>Riccia</taxon>
    </lineage>
</organism>
<gene>
    <name evidence="1" type="ORF">R1sor_007779</name>
</gene>
<evidence type="ECO:0000313" key="1">
    <source>
        <dbReference type="EMBL" id="KAL3694128.1"/>
    </source>
</evidence>
<proteinExistence type="predicted"/>
<protein>
    <submittedName>
        <fullName evidence="1">Uncharacterized protein</fullName>
    </submittedName>
</protein>
<comment type="caution">
    <text evidence="1">The sequence shown here is derived from an EMBL/GenBank/DDBJ whole genome shotgun (WGS) entry which is preliminary data.</text>
</comment>
<sequence length="186" mass="20332">MDKEHSLDWGRYELPAEFEIPPGYDILEPTYVPYGIHEGTVRMPSKKKYRIIPRADMRYRMEDPDEPAACSFWMVETFKEGDVVCMFIEKERAAEGTIVSVLPLFTVHTVELGNDNVAVRVDKIIKGLHPLPYLVSLGAFLGTDGVSLGAFLGTDGTSLGAFLGTDGTSLGGLIGTDGTFLGNSLI</sequence>
<evidence type="ECO:0000313" key="2">
    <source>
        <dbReference type="Proteomes" id="UP001633002"/>
    </source>
</evidence>
<keyword evidence="2" id="KW-1185">Reference proteome</keyword>
<reference evidence="1 2" key="1">
    <citation type="submission" date="2024-09" db="EMBL/GenBank/DDBJ databases">
        <title>Chromosome-scale assembly of Riccia sorocarpa.</title>
        <authorList>
            <person name="Paukszto L."/>
        </authorList>
    </citation>
    <scope>NUCLEOTIDE SEQUENCE [LARGE SCALE GENOMIC DNA]</scope>
    <source>
        <strain evidence="1">LP-2024</strain>
        <tissue evidence="1">Aerial parts of the thallus</tissue>
    </source>
</reference>
<dbReference type="Proteomes" id="UP001633002">
    <property type="component" value="Unassembled WGS sequence"/>
</dbReference>
<dbReference type="AlphaFoldDB" id="A0ABD3HRG7"/>
<accession>A0ABD3HRG7</accession>
<name>A0ABD3HRG7_9MARC</name>